<dbReference type="OrthoDB" id="9766486at2"/>
<dbReference type="Proteomes" id="UP000243416">
    <property type="component" value="Unassembled WGS sequence"/>
</dbReference>
<reference evidence="1 2" key="1">
    <citation type="journal article" date="2016" name="ISME J.">
        <title>Integrated multi-omics analyses reveal the biochemical mechanisms and phylogenetic relevance of anaerobic androgen biodegradation in the environment.</title>
        <authorList>
            <person name="Yang F.C."/>
            <person name="Chen Y.L."/>
            <person name="Tang S.L."/>
            <person name="Yu C.P."/>
            <person name="Wang P.H."/>
            <person name="Ismail W."/>
            <person name="Wang C.H."/>
            <person name="Ding J.Y."/>
            <person name="Yang C.Y."/>
            <person name="Yang C.Y."/>
            <person name="Chiang Y.R."/>
        </authorList>
    </citation>
    <scope>NUCLEOTIDE SEQUENCE [LARGE SCALE GENOMIC DNA]</scope>
    <source>
        <strain evidence="1 2">DSM 13999</strain>
    </source>
</reference>
<keyword evidence="1" id="KW-0436">Ligase</keyword>
<dbReference type="InterPro" id="IPR000873">
    <property type="entry name" value="AMP-dep_synth/lig_dom"/>
</dbReference>
<dbReference type="PANTHER" id="PTHR43767:SF1">
    <property type="entry name" value="NONRIBOSOMAL PEPTIDE SYNTHASE PES1 (EUROFUNG)-RELATED"/>
    <property type="match status" value="1"/>
</dbReference>
<dbReference type="PANTHER" id="PTHR43767">
    <property type="entry name" value="LONG-CHAIN-FATTY-ACID--COA LIGASE"/>
    <property type="match status" value="1"/>
</dbReference>
<dbReference type="AlphaFoldDB" id="A0A656Z7B7"/>
<accession>A0A656Z7B7</accession>
<dbReference type="PROSITE" id="PS00455">
    <property type="entry name" value="AMP_BINDING"/>
    <property type="match status" value="1"/>
</dbReference>
<gene>
    <name evidence="1" type="ORF">ACY05_03725</name>
</gene>
<evidence type="ECO:0000313" key="2">
    <source>
        <dbReference type="Proteomes" id="UP000243416"/>
    </source>
</evidence>
<dbReference type="InterPro" id="IPR020845">
    <property type="entry name" value="AMP-binding_CS"/>
</dbReference>
<dbReference type="Gene3D" id="3.30.300.30">
    <property type="match status" value="1"/>
</dbReference>
<keyword evidence="2" id="KW-1185">Reference proteome</keyword>
<dbReference type="InterPro" id="IPR025110">
    <property type="entry name" value="AMP-bd_C"/>
</dbReference>
<sequence length="515" mass="55715">MSPLPQTIPGLIEAAARNHPQRIAIREAGVELSFAGLDALRLQAARALMSAGIQAGDRVAVWAPNCHEWVAAALGIHSVGAILIPINTRMKGVEAADILEQSGARLLFCVGEFLNDYFPAMLQGQKLPQLERIVVLGKSRGSDTTWQDFLTLADETPEATARERAAAVKPEDLSDIMFTSGTTGRPKGVMTCHGQNIRAFDEWARCVDLQADDRYLIINPFFHSFGYKAGWLAALMRGCTIYPLAVFDTDGVLALIGRERISFLPGSPTLFLSFLAHPKLKDFDLSSLRVAVTGAAAIAPSMIHRMRDELGFKIVVTAYGLTECCGVATICDRDADAETIATTSGRALPGIELRCVDEEGKDVPAGGEGEVVMRGYNVMQGYFNHPEATAETIKDGWLHTGDIGILDANGNLKITDRMKDMYIVGGFNCYPAEVERILTAHPAIAQVAVIGVPDARQGEVGKAYVVLRPDATLDAAGLIAWARDNMANYKVPRHVEIVAALPMNASGKVLKYQLR</sequence>
<protein>
    <submittedName>
        <fullName evidence="1">Fatty acid--CoA ligase</fullName>
    </submittedName>
</protein>
<dbReference type="Pfam" id="PF00501">
    <property type="entry name" value="AMP-binding"/>
    <property type="match status" value="1"/>
</dbReference>
<organism evidence="1 2">
    <name type="scientific">Sterolibacterium denitrificans</name>
    <dbReference type="NCBI Taxonomy" id="157592"/>
    <lineage>
        <taxon>Bacteria</taxon>
        <taxon>Pseudomonadati</taxon>
        <taxon>Pseudomonadota</taxon>
        <taxon>Betaproteobacteria</taxon>
        <taxon>Nitrosomonadales</taxon>
        <taxon>Sterolibacteriaceae</taxon>
        <taxon>Sterolibacterium</taxon>
    </lineage>
</organism>
<dbReference type="SUPFAM" id="SSF56801">
    <property type="entry name" value="Acetyl-CoA synthetase-like"/>
    <property type="match status" value="1"/>
</dbReference>
<dbReference type="Gene3D" id="3.40.50.12780">
    <property type="entry name" value="N-terminal domain of ligase-like"/>
    <property type="match status" value="1"/>
</dbReference>
<proteinExistence type="predicted"/>
<dbReference type="EMBL" id="LFZK01000002">
    <property type="protein sequence ID" value="KYC28964.1"/>
    <property type="molecule type" value="Genomic_DNA"/>
</dbReference>
<dbReference type="InterPro" id="IPR042099">
    <property type="entry name" value="ANL_N_sf"/>
</dbReference>
<dbReference type="NCBIfam" id="NF005801">
    <property type="entry name" value="PRK07656.1"/>
    <property type="match status" value="1"/>
</dbReference>
<name>A0A656Z7B7_9PROT</name>
<evidence type="ECO:0000313" key="1">
    <source>
        <dbReference type="EMBL" id="KYC28964.1"/>
    </source>
</evidence>
<dbReference type="InterPro" id="IPR045851">
    <property type="entry name" value="AMP-bd_C_sf"/>
</dbReference>
<dbReference type="GO" id="GO:0016878">
    <property type="term" value="F:acid-thiol ligase activity"/>
    <property type="evidence" value="ECO:0007669"/>
    <property type="project" value="UniProtKB-ARBA"/>
</dbReference>
<dbReference type="Pfam" id="PF13193">
    <property type="entry name" value="AMP-binding_C"/>
    <property type="match status" value="1"/>
</dbReference>
<dbReference type="RefSeq" id="WP_067171006.1">
    <property type="nucleotide sequence ID" value="NZ_LFZK01000002.1"/>
</dbReference>
<comment type="caution">
    <text evidence="1">The sequence shown here is derived from an EMBL/GenBank/DDBJ whole genome shotgun (WGS) entry which is preliminary data.</text>
</comment>
<dbReference type="InterPro" id="IPR050237">
    <property type="entry name" value="ATP-dep_AMP-bd_enzyme"/>
</dbReference>